<sequence>MQFKTLGLALCALLLSACSDSSSTKNFTGTLRFATFHVDMAYDDSQGYFTLLQQTGATGDQQDPRLANLAAILQQTYQERQPDVLLLTGFSTSVGEGGRADDTAAVQFEQNYLSQPQASDLTGLSYPYRYVASTNSGQFIPYDIDGDGKLSLPEDAQGPGHFHGQNSFVLLSKYALDAEQARTFRQFKWQDVNGVSKPKRDDGTELDDDAWAALSVMDTNFVDIAMRLPDGRQISLLLTQLVDQQPAEGALRSGWAQQRNGAQLDFIADYISDRNDGDYLVDDAGRRGGANLNRPFVLMGNLNNDEDPFRLTVQTDWADTYEINSSAIRKVLSDSYLLGSNGRFNTDSLTPASFGAEEYKMGVGSSHIHPQVWTSLSGMRFSYVLPHKDLHIADSGVFWPAIGESGFQWLYDDSGASDPALSSHERLVWVDVDFGRSVN</sequence>
<reference evidence="3 4" key="1">
    <citation type="journal article" date="2010" name="Stand. Genomic Sci.">
        <title>Complete genome sequence of Ferrimonas balearica type strain (PAT).</title>
        <authorList>
            <person name="Nolan M."/>
            <person name="Sikorski J."/>
            <person name="Davenport K."/>
            <person name="Lucas S."/>
            <person name="Glavina Del Rio T."/>
            <person name="Tice H."/>
            <person name="Cheng J."/>
            <person name="Goodwin L."/>
            <person name="Pitluck S."/>
            <person name="Liolios K."/>
            <person name="Ivanova N."/>
            <person name="Mavromatis K."/>
            <person name="Ovchinnikova G."/>
            <person name="Pati A."/>
            <person name="Chen A."/>
            <person name="Palaniappan K."/>
            <person name="Land M."/>
            <person name="Hauser L."/>
            <person name="Chang Y."/>
            <person name="Jeffries C."/>
            <person name="Tapia R."/>
            <person name="Brettin T."/>
            <person name="Detter J."/>
            <person name="Han C."/>
            <person name="Yasawong M."/>
            <person name="Rohde M."/>
            <person name="Tindall B."/>
            <person name="Goker M."/>
            <person name="Woyke T."/>
            <person name="Bristow J."/>
            <person name="Eisen J."/>
            <person name="Markowitz V."/>
            <person name="Hugenholtz P."/>
            <person name="Kyrpides N."/>
            <person name="Klenk H."/>
            <person name="Lapidus A."/>
        </authorList>
    </citation>
    <scope>NUCLEOTIDE SEQUENCE [LARGE SCALE GENOMIC DNA]</scope>
    <source>
        <strain evidence="4">DSM 9799 / CCM 4581 / KCTC 23876 / PAT</strain>
    </source>
</reference>
<dbReference type="KEGG" id="fbl:Fbal_0229"/>
<dbReference type="Proteomes" id="UP000006683">
    <property type="component" value="Chromosome"/>
</dbReference>
<dbReference type="PROSITE" id="PS51257">
    <property type="entry name" value="PROKAR_LIPOPROTEIN"/>
    <property type="match status" value="1"/>
</dbReference>
<organism evidence="3 4">
    <name type="scientific">Ferrimonas balearica (strain DSM 9799 / CCM 4581 / KCTC 23876 / PAT)</name>
    <dbReference type="NCBI Taxonomy" id="550540"/>
    <lineage>
        <taxon>Bacteria</taxon>
        <taxon>Pseudomonadati</taxon>
        <taxon>Pseudomonadota</taxon>
        <taxon>Gammaproteobacteria</taxon>
        <taxon>Alteromonadales</taxon>
        <taxon>Ferrimonadaceae</taxon>
        <taxon>Ferrimonas</taxon>
    </lineage>
</organism>
<accession>E1SLP4</accession>
<keyword evidence="1" id="KW-0732">Signal</keyword>
<feature type="signal peptide" evidence="1">
    <location>
        <begin position="1"/>
        <end position="22"/>
    </location>
</feature>
<dbReference type="GO" id="GO:0003824">
    <property type="term" value="F:catalytic activity"/>
    <property type="evidence" value="ECO:0007669"/>
    <property type="project" value="InterPro"/>
</dbReference>
<dbReference type="EMBL" id="CP002209">
    <property type="protein sequence ID" value="ADN74443.1"/>
    <property type="molecule type" value="Genomic_DNA"/>
</dbReference>
<protein>
    <recommendedName>
        <fullName evidence="2">Endonuclease/exonuclease/phosphatase domain-containing protein</fullName>
    </recommendedName>
</protein>
<feature type="chain" id="PRO_5003151323" description="Endonuclease/exonuclease/phosphatase domain-containing protein" evidence="1">
    <location>
        <begin position="23"/>
        <end position="439"/>
    </location>
</feature>
<dbReference type="InterPro" id="IPR005135">
    <property type="entry name" value="Endo/exonuclease/phosphatase"/>
</dbReference>
<evidence type="ECO:0000256" key="1">
    <source>
        <dbReference type="SAM" id="SignalP"/>
    </source>
</evidence>
<dbReference type="RefSeq" id="WP_013343749.1">
    <property type="nucleotide sequence ID" value="NC_014541.1"/>
</dbReference>
<dbReference type="AlphaFoldDB" id="E1SLP4"/>
<dbReference type="GeneID" id="67180467"/>
<dbReference type="Pfam" id="PF03372">
    <property type="entry name" value="Exo_endo_phos"/>
    <property type="match status" value="1"/>
</dbReference>
<feature type="domain" description="Endonuclease/exonuclease/phosphatase" evidence="2">
    <location>
        <begin position="59"/>
        <end position="402"/>
    </location>
</feature>
<dbReference type="eggNOG" id="COG4222">
    <property type="taxonomic scope" value="Bacteria"/>
</dbReference>
<evidence type="ECO:0000259" key="2">
    <source>
        <dbReference type="Pfam" id="PF03372"/>
    </source>
</evidence>
<dbReference type="OrthoDB" id="6395261at2"/>
<dbReference type="STRING" id="550540.Fbal_0229"/>
<proteinExistence type="predicted"/>
<evidence type="ECO:0000313" key="3">
    <source>
        <dbReference type="EMBL" id="ADN74443.1"/>
    </source>
</evidence>
<keyword evidence="4" id="KW-1185">Reference proteome</keyword>
<gene>
    <name evidence="3" type="ordered locus">Fbal_0229</name>
</gene>
<dbReference type="HOGENOM" id="CLU_042670_0_0_6"/>
<evidence type="ECO:0000313" key="4">
    <source>
        <dbReference type="Proteomes" id="UP000006683"/>
    </source>
</evidence>
<name>E1SLP4_FERBD</name>